<feature type="transmembrane region" description="Helical" evidence="1">
    <location>
        <begin position="76"/>
        <end position="94"/>
    </location>
</feature>
<organism evidence="2 3">
    <name type="scientific">Nostoc favosum CHAB5714</name>
    <dbReference type="NCBI Taxonomy" id="2780399"/>
    <lineage>
        <taxon>Bacteria</taxon>
        <taxon>Bacillati</taxon>
        <taxon>Cyanobacteriota</taxon>
        <taxon>Cyanophyceae</taxon>
        <taxon>Nostocales</taxon>
        <taxon>Nostocaceae</taxon>
        <taxon>Nostoc</taxon>
        <taxon>Nostoc favosum</taxon>
    </lineage>
</organism>
<evidence type="ECO:0000256" key="1">
    <source>
        <dbReference type="SAM" id="Phobius"/>
    </source>
</evidence>
<feature type="transmembrane region" description="Helical" evidence="1">
    <location>
        <begin position="35"/>
        <end position="55"/>
    </location>
</feature>
<feature type="transmembrane region" description="Helical" evidence="1">
    <location>
        <begin position="106"/>
        <end position="126"/>
    </location>
</feature>
<proteinExistence type="predicted"/>
<name>A0ABS8I392_9NOSO</name>
<evidence type="ECO:0000313" key="3">
    <source>
        <dbReference type="Proteomes" id="UP001199525"/>
    </source>
</evidence>
<accession>A0ABS8I392</accession>
<dbReference type="EMBL" id="JAIVFQ010000002">
    <property type="protein sequence ID" value="MCC5598183.1"/>
    <property type="molecule type" value="Genomic_DNA"/>
</dbReference>
<keyword evidence="1" id="KW-1133">Transmembrane helix</keyword>
<dbReference type="Proteomes" id="UP001199525">
    <property type="component" value="Unassembled WGS sequence"/>
</dbReference>
<protein>
    <submittedName>
        <fullName evidence="2">Uncharacterized protein</fullName>
    </submittedName>
</protein>
<reference evidence="2 3" key="1">
    <citation type="journal article" date="2021" name="Microorganisms">
        <title>Genome Evolution of Filamentous Cyanobacterium Nostoc Species: From Facultative Symbiosis to Free Living.</title>
        <authorList>
            <person name="Huo D."/>
            <person name="Li H."/>
            <person name="Cai F."/>
            <person name="Guo X."/>
            <person name="Qiao Z."/>
            <person name="Wang W."/>
            <person name="Yu G."/>
            <person name="Li R."/>
        </authorList>
    </citation>
    <scope>NUCLEOTIDE SEQUENCE [LARGE SCALE GENOMIC DNA]</scope>
    <source>
        <strain evidence="2 3">CHAB 5714</strain>
    </source>
</reference>
<keyword evidence="3" id="KW-1185">Reference proteome</keyword>
<keyword evidence="1" id="KW-0812">Transmembrane</keyword>
<keyword evidence="1" id="KW-0472">Membrane</keyword>
<dbReference type="RefSeq" id="WP_229482828.1">
    <property type="nucleotide sequence ID" value="NZ_JAIVFQ010000002.1"/>
</dbReference>
<evidence type="ECO:0000313" key="2">
    <source>
        <dbReference type="EMBL" id="MCC5598183.1"/>
    </source>
</evidence>
<gene>
    <name evidence="2" type="ORF">LC586_02755</name>
</gene>
<comment type="caution">
    <text evidence="2">The sequence shown here is derived from an EMBL/GenBank/DDBJ whole genome shotgun (WGS) entry which is preliminary data.</text>
</comment>
<sequence>MRRFTLFTLLYLAAGVCLTAIALKYPNMTPNLKAILLIEAGMLYTFSIFSTSPFWRQTLLQSQNRLRQQPTWKQNFVTIALWLAIGLTVFSSIFNVVVSHNWTTEAIAQAFLGLIIILPSAENLFLKSQTQS</sequence>